<reference evidence="16" key="1">
    <citation type="journal article" date="2019" name="Nat. Commun.">
        <title>Expansion of phycobilisome linker gene families in mesophilic red algae.</title>
        <authorList>
            <person name="Lee J."/>
            <person name="Kim D."/>
            <person name="Bhattacharya D."/>
            <person name="Yoon H.S."/>
        </authorList>
    </citation>
    <scope>NUCLEOTIDE SEQUENCE [LARGE SCALE GENOMIC DNA]</scope>
    <source>
        <strain evidence="16">CCMP 1328</strain>
    </source>
</reference>
<comment type="cofactor">
    <cofactor evidence="1">
        <name>FAD</name>
        <dbReference type="ChEBI" id="CHEBI:57692"/>
    </cofactor>
</comment>
<evidence type="ECO:0000256" key="1">
    <source>
        <dbReference type="ARBA" id="ARBA00001974"/>
    </source>
</evidence>
<evidence type="ECO:0000256" key="11">
    <source>
        <dbReference type="ARBA" id="ARBA00031183"/>
    </source>
</evidence>
<comment type="function">
    <text evidence="2">Conversion of NADPH, generated by peripheral catabolic pathways, to NADH, which can enter the respiratory chain for energy generation.</text>
</comment>
<proteinExistence type="predicted"/>
<sequence>MWNALLSAPLRMLVRQVTRGNPAIYSRPLGAPAARFLSASVDGGSTAKKTEPVPAEAPASAGPKEPVRTSAKQYAEDFLTVTDRLEFDLVVIGSGPAGQKAAINAAKNGKRVVVIDKGTSLGGVYVHTGTVPSKTFREAIVHFTGVKSKGFMSEYSKEIANLSMGDIMQRVITVGQWQSQVVQSQLGRNDVQIMNGAARFLDPHHIEVLSSEDTVRRRVVRAANVLISVGTKPVRPDGWSDLFDGESIFDSDQILSDRWKLPRDMIVVGGGIIGLEYASMFNTLPGTRVTVIDGRPELLSFVDADVTGALMYIMRKQGANFKLGDSVVNVERIVDPTSGRKRIHVYLSSGRRVHGDNLLYAVGRVGNVSGLGLETLGIVPNKRGLLDVDANYRTSVPHIYAAGDVIGFPALASTSMEQGREASNIMFGFKRPRGSRKEFTVLPYGIYTCPEISMVGKTENQLIQAKIPYEVGYAKFEELAKAHILNEREGFLKVMFCPDEPHTLYGAAIIGHLSTELIHIGQAVLAHEGNVHYFVEGITNAPTFSELFRIAAFDGLNRTRD</sequence>
<evidence type="ECO:0000256" key="3">
    <source>
        <dbReference type="ARBA" id="ARBA00004496"/>
    </source>
</evidence>
<evidence type="ECO:0000313" key="16">
    <source>
        <dbReference type="Proteomes" id="UP000324585"/>
    </source>
</evidence>
<comment type="subcellular location">
    <subcellularLocation>
        <location evidence="3">Cytoplasm</location>
    </subcellularLocation>
</comment>
<evidence type="ECO:0000313" key="15">
    <source>
        <dbReference type="EMBL" id="KAA8495274.1"/>
    </source>
</evidence>
<keyword evidence="9" id="KW-0560">Oxidoreductase</keyword>
<evidence type="ECO:0000259" key="14">
    <source>
        <dbReference type="Pfam" id="PF07992"/>
    </source>
</evidence>
<dbReference type="NCBIfam" id="NF003585">
    <property type="entry name" value="PRK05249.1"/>
    <property type="match status" value="1"/>
</dbReference>
<dbReference type="InterPro" id="IPR004099">
    <property type="entry name" value="Pyr_nucl-diS_OxRdtase_dimer"/>
</dbReference>
<evidence type="ECO:0000256" key="4">
    <source>
        <dbReference type="ARBA" id="ARBA00012772"/>
    </source>
</evidence>
<gene>
    <name evidence="15" type="ORF">FVE85_1429</name>
</gene>
<keyword evidence="7" id="KW-0274">FAD</keyword>
<feature type="region of interest" description="Disordered" evidence="12">
    <location>
        <begin position="45"/>
        <end position="67"/>
    </location>
</feature>
<dbReference type="InterPro" id="IPR050151">
    <property type="entry name" value="Class-I_Pyr_Nuc-Dis_Oxidored"/>
</dbReference>
<dbReference type="PRINTS" id="PR00368">
    <property type="entry name" value="FADPNR"/>
</dbReference>
<dbReference type="GO" id="GO:0004148">
    <property type="term" value="F:dihydrolipoyl dehydrogenase (NADH) activity"/>
    <property type="evidence" value="ECO:0007669"/>
    <property type="project" value="TreeGrafter"/>
</dbReference>
<keyword evidence="16" id="KW-1185">Reference proteome</keyword>
<evidence type="ECO:0000256" key="8">
    <source>
        <dbReference type="ARBA" id="ARBA00022857"/>
    </source>
</evidence>
<evidence type="ECO:0000256" key="12">
    <source>
        <dbReference type="SAM" id="MobiDB-lite"/>
    </source>
</evidence>
<feature type="domain" description="Pyridine nucleotide-disulphide oxidoreductase dimerisation" evidence="13">
    <location>
        <begin position="443"/>
        <end position="550"/>
    </location>
</feature>
<keyword evidence="10" id="KW-0520">NAD</keyword>
<dbReference type="GO" id="GO:0003957">
    <property type="term" value="F:NAD(P)+ transhydrogenase (Si-specific) activity"/>
    <property type="evidence" value="ECO:0007669"/>
    <property type="project" value="UniProtKB-EC"/>
</dbReference>
<evidence type="ECO:0000259" key="13">
    <source>
        <dbReference type="Pfam" id="PF02852"/>
    </source>
</evidence>
<dbReference type="Gene3D" id="3.30.390.30">
    <property type="match status" value="1"/>
</dbReference>
<dbReference type="Proteomes" id="UP000324585">
    <property type="component" value="Unassembled WGS sequence"/>
</dbReference>
<dbReference type="EMBL" id="VRMN01000003">
    <property type="protein sequence ID" value="KAA8495274.1"/>
    <property type="molecule type" value="Genomic_DNA"/>
</dbReference>
<dbReference type="PRINTS" id="PR00411">
    <property type="entry name" value="PNDRDTASEI"/>
</dbReference>
<feature type="domain" description="FAD/NAD(P)-binding" evidence="14">
    <location>
        <begin position="87"/>
        <end position="419"/>
    </location>
</feature>
<dbReference type="InterPro" id="IPR036188">
    <property type="entry name" value="FAD/NAD-bd_sf"/>
</dbReference>
<evidence type="ECO:0000256" key="5">
    <source>
        <dbReference type="ARBA" id="ARBA00022490"/>
    </source>
</evidence>
<dbReference type="GO" id="GO:0005829">
    <property type="term" value="C:cytosol"/>
    <property type="evidence" value="ECO:0007669"/>
    <property type="project" value="TreeGrafter"/>
</dbReference>
<dbReference type="PANTHER" id="PTHR22912:SF93">
    <property type="entry name" value="SOLUBLE PYRIDINE NUCLEOTIDE TRANSHYDROGENASE"/>
    <property type="match status" value="1"/>
</dbReference>
<dbReference type="GO" id="GO:0006103">
    <property type="term" value="P:2-oxoglutarate metabolic process"/>
    <property type="evidence" value="ECO:0007669"/>
    <property type="project" value="TreeGrafter"/>
</dbReference>
<dbReference type="Gene3D" id="3.50.50.60">
    <property type="entry name" value="FAD/NAD(P)-binding domain"/>
    <property type="match status" value="2"/>
</dbReference>
<evidence type="ECO:0000256" key="2">
    <source>
        <dbReference type="ARBA" id="ARBA00002842"/>
    </source>
</evidence>
<keyword evidence="8" id="KW-0521">NADP</keyword>
<dbReference type="InterPro" id="IPR023753">
    <property type="entry name" value="FAD/NAD-binding_dom"/>
</dbReference>
<dbReference type="InterPro" id="IPR016156">
    <property type="entry name" value="FAD/NAD-linked_Rdtase_dimer_sf"/>
</dbReference>
<evidence type="ECO:0000256" key="9">
    <source>
        <dbReference type="ARBA" id="ARBA00023002"/>
    </source>
</evidence>
<dbReference type="OMA" id="SHCLMAV"/>
<keyword evidence="5" id="KW-0963">Cytoplasm</keyword>
<accession>A0A5J4YX38</accession>
<evidence type="ECO:0000256" key="10">
    <source>
        <dbReference type="ARBA" id="ARBA00023027"/>
    </source>
</evidence>
<dbReference type="OrthoDB" id="361797at2759"/>
<dbReference type="GO" id="GO:0050660">
    <property type="term" value="F:flavin adenine dinucleotide binding"/>
    <property type="evidence" value="ECO:0007669"/>
    <property type="project" value="TreeGrafter"/>
</dbReference>
<protein>
    <recommendedName>
        <fullName evidence="4">NAD(P)(+) transhydrogenase (Si-specific)</fullName>
        <ecNumber evidence="4">1.6.1.1</ecNumber>
    </recommendedName>
    <alternativeName>
        <fullName evidence="11">NAD(P)(+) transhydrogenase [B-specific]</fullName>
    </alternativeName>
</protein>
<dbReference type="Pfam" id="PF02852">
    <property type="entry name" value="Pyr_redox_dim"/>
    <property type="match status" value="1"/>
</dbReference>
<dbReference type="PANTHER" id="PTHR22912">
    <property type="entry name" value="DISULFIDE OXIDOREDUCTASE"/>
    <property type="match status" value="1"/>
</dbReference>
<organism evidence="15 16">
    <name type="scientific">Porphyridium purpureum</name>
    <name type="common">Red alga</name>
    <name type="synonym">Porphyridium cruentum</name>
    <dbReference type="NCBI Taxonomy" id="35688"/>
    <lineage>
        <taxon>Eukaryota</taxon>
        <taxon>Rhodophyta</taxon>
        <taxon>Bangiophyceae</taxon>
        <taxon>Porphyridiales</taxon>
        <taxon>Porphyridiaceae</taxon>
        <taxon>Porphyridium</taxon>
    </lineage>
</organism>
<dbReference type="AlphaFoldDB" id="A0A5J4YX38"/>
<name>A0A5J4YX38_PORPP</name>
<dbReference type="SUPFAM" id="SSF51905">
    <property type="entry name" value="FAD/NAD(P)-binding domain"/>
    <property type="match status" value="1"/>
</dbReference>
<dbReference type="Pfam" id="PF07992">
    <property type="entry name" value="Pyr_redox_2"/>
    <property type="match status" value="1"/>
</dbReference>
<evidence type="ECO:0000256" key="6">
    <source>
        <dbReference type="ARBA" id="ARBA00022630"/>
    </source>
</evidence>
<dbReference type="SUPFAM" id="SSF55424">
    <property type="entry name" value="FAD/NAD-linked reductases, dimerisation (C-terminal) domain"/>
    <property type="match status" value="1"/>
</dbReference>
<dbReference type="EC" id="1.6.1.1" evidence="4"/>
<comment type="caution">
    <text evidence="15">The sequence shown here is derived from an EMBL/GenBank/DDBJ whole genome shotgun (WGS) entry which is preliminary data.</text>
</comment>
<keyword evidence="6" id="KW-0285">Flavoprotein</keyword>
<evidence type="ECO:0000256" key="7">
    <source>
        <dbReference type="ARBA" id="ARBA00022827"/>
    </source>
</evidence>